<proteinExistence type="predicted"/>
<name>A0A0N9Q9I1_9VIRU</name>
<gene>
    <name evidence="1" type="ORF">ceV_300</name>
</gene>
<dbReference type="KEGG" id="vg:26049167"/>
<evidence type="ECO:0000313" key="2">
    <source>
        <dbReference type="Proteomes" id="UP000203826"/>
    </source>
</evidence>
<dbReference type="Proteomes" id="UP000203826">
    <property type="component" value="Segment"/>
</dbReference>
<evidence type="ECO:0000313" key="1">
    <source>
        <dbReference type="EMBL" id="ALH23206.1"/>
    </source>
</evidence>
<organism evidence="1 2">
    <name type="scientific">Chrysochromulina ericina virus CeV-01B</name>
    <dbReference type="NCBI Taxonomy" id="3070830"/>
    <lineage>
        <taxon>Viruses</taxon>
        <taxon>Varidnaviria</taxon>
        <taxon>Bamfordvirae</taxon>
        <taxon>Nucleocytoviricota</taxon>
        <taxon>Megaviricetes</taxon>
        <taxon>Imitervirales</taxon>
        <taxon>Mesomimiviridae</taxon>
        <taxon>Tethysvirus</taxon>
        <taxon>Tethysvirus raunefjordenense</taxon>
    </lineage>
</organism>
<reference evidence="1 2" key="1">
    <citation type="journal article" date="2015" name="Genome Announc.">
        <title>The 474-Kilobase-Pair Complete Genome Sequence of CeV-01B, a Virus Infecting Haptolina (Chrysochromulina) ericina (Prymnesiophyceae).</title>
        <authorList>
            <person name="Gallot-Lavallee L."/>
            <person name="Pagarete A."/>
            <person name="Legendre M."/>
            <person name="Santini S."/>
            <person name="Sandaa R.A."/>
            <person name="Himmelbauer H."/>
            <person name="Ogata H."/>
            <person name="Bratbak G."/>
            <person name="Claverie J.M."/>
        </authorList>
    </citation>
    <scope>NUCLEOTIDE SEQUENCE [LARGE SCALE GENOMIC DNA]</scope>
    <source>
        <strain evidence="1">CeV-01B</strain>
    </source>
</reference>
<accession>A0A0N9Q9I1</accession>
<sequence>MNWDSLPDDIIKIILNFRREITCSNQVVKYIQDKWKKYRTHILIGRFHMLKYLKDFREWNPTLEEFLSRSRL</sequence>
<dbReference type="EMBL" id="KT820662">
    <property type="protein sequence ID" value="ALH23206.1"/>
    <property type="molecule type" value="Genomic_DNA"/>
</dbReference>
<protein>
    <submittedName>
        <fullName evidence="1">Uncharacterized protein</fullName>
    </submittedName>
</protein>
<keyword evidence="2" id="KW-1185">Reference proteome</keyword>